<organism evidence="11 12">
    <name type="scientific">Deinococcus irradiatisoli</name>
    <dbReference type="NCBI Taxonomy" id="2202254"/>
    <lineage>
        <taxon>Bacteria</taxon>
        <taxon>Thermotogati</taxon>
        <taxon>Deinococcota</taxon>
        <taxon>Deinococci</taxon>
        <taxon>Deinococcales</taxon>
        <taxon>Deinococcaceae</taxon>
        <taxon>Deinococcus</taxon>
    </lineage>
</organism>
<keyword evidence="12" id="KW-1185">Reference proteome</keyword>
<dbReference type="NCBIfam" id="TIGR00220">
    <property type="entry name" value="mscL"/>
    <property type="match status" value="1"/>
</dbReference>
<dbReference type="InterPro" id="IPR036019">
    <property type="entry name" value="MscL_channel"/>
</dbReference>
<protein>
    <recommendedName>
        <fullName evidence="10">Large-conductance mechanosensitive channel</fullName>
    </recommendedName>
</protein>
<dbReference type="HAMAP" id="MF_00115">
    <property type="entry name" value="MscL"/>
    <property type="match status" value="1"/>
</dbReference>
<dbReference type="GO" id="GO:0008381">
    <property type="term" value="F:mechanosensitive monoatomic ion channel activity"/>
    <property type="evidence" value="ECO:0007669"/>
    <property type="project" value="UniProtKB-UniRule"/>
</dbReference>
<keyword evidence="6 10" id="KW-1133">Transmembrane helix</keyword>
<reference evidence="11 12" key="1">
    <citation type="submission" date="2018-05" db="EMBL/GenBank/DDBJ databases">
        <title>Complete Genome Sequence of Deinococcus sp. strain 17bor-2.</title>
        <authorList>
            <person name="Srinivasan S."/>
        </authorList>
    </citation>
    <scope>NUCLEOTIDE SEQUENCE [LARGE SCALE GENOMIC DNA]</scope>
    <source>
        <strain evidence="11 12">17bor-2</strain>
    </source>
</reference>
<comment type="subunit">
    <text evidence="10">Homopentamer.</text>
</comment>
<dbReference type="Gene3D" id="1.10.1200.120">
    <property type="entry name" value="Large-conductance mechanosensitive channel, MscL, domain 1"/>
    <property type="match status" value="1"/>
</dbReference>
<dbReference type="PANTHER" id="PTHR30266:SF2">
    <property type="entry name" value="LARGE-CONDUCTANCE MECHANOSENSITIVE CHANNEL"/>
    <property type="match status" value="1"/>
</dbReference>
<keyword evidence="4 10" id="KW-1003">Cell membrane</keyword>
<evidence type="ECO:0000256" key="1">
    <source>
        <dbReference type="ARBA" id="ARBA00004651"/>
    </source>
</evidence>
<dbReference type="PRINTS" id="PR01264">
    <property type="entry name" value="MECHCHANNEL"/>
</dbReference>
<sequence>MWSGFEKFLLRGNVVDLAVGVVMGAAFGNVVTAFTKAFLEPLIRLTGGGRVAGTLVLRPPRVVDGLDIPPLVLDYGSFLTALIGFVLTAAVIYFFVVVPINTLMERFKRQEKPSEEEVSNEEKLLAEIRDLLKQQVPMQPSAQVPEAPLSD</sequence>
<dbReference type="InterPro" id="IPR037673">
    <property type="entry name" value="MSC/AndL"/>
</dbReference>
<accession>A0A2Z3JEI5</accession>
<dbReference type="InterPro" id="IPR001185">
    <property type="entry name" value="MS_channel"/>
</dbReference>
<keyword evidence="8 10" id="KW-0472">Membrane</keyword>
<dbReference type="PANTHER" id="PTHR30266">
    <property type="entry name" value="MECHANOSENSITIVE CHANNEL MSCL"/>
    <property type="match status" value="1"/>
</dbReference>
<keyword evidence="5 10" id="KW-0812">Transmembrane</keyword>
<feature type="transmembrane region" description="Helical" evidence="10">
    <location>
        <begin position="78"/>
        <end position="100"/>
    </location>
</feature>
<gene>
    <name evidence="10 11" type="primary">mscL</name>
    <name evidence="11" type="ORF">DKM44_03400</name>
</gene>
<keyword evidence="9 10" id="KW-0407">Ion channel</keyword>
<feature type="transmembrane region" description="Helical" evidence="10">
    <location>
        <begin position="12"/>
        <end position="34"/>
    </location>
</feature>
<dbReference type="AlphaFoldDB" id="A0A2Z3JEI5"/>
<keyword evidence="7 10" id="KW-0406">Ion transport</keyword>
<dbReference type="Pfam" id="PF01741">
    <property type="entry name" value="MscL"/>
    <property type="match status" value="1"/>
</dbReference>
<dbReference type="GO" id="GO:0005886">
    <property type="term" value="C:plasma membrane"/>
    <property type="evidence" value="ECO:0007669"/>
    <property type="project" value="UniProtKB-SubCell"/>
</dbReference>
<dbReference type="RefSeq" id="WP_109825429.1">
    <property type="nucleotide sequence ID" value="NZ_CP029494.1"/>
</dbReference>
<comment type="subcellular location">
    <subcellularLocation>
        <location evidence="1 10">Cell membrane</location>
        <topology evidence="1 10">Multi-pass membrane protein</topology>
    </subcellularLocation>
</comment>
<comment type="similarity">
    <text evidence="2 10">Belongs to the MscL family.</text>
</comment>
<dbReference type="PROSITE" id="PS01327">
    <property type="entry name" value="MSCL"/>
    <property type="match status" value="1"/>
</dbReference>
<dbReference type="Proteomes" id="UP000245368">
    <property type="component" value="Chromosome"/>
</dbReference>
<evidence type="ECO:0000256" key="9">
    <source>
        <dbReference type="ARBA" id="ARBA00023303"/>
    </source>
</evidence>
<name>A0A2Z3JEI5_9DEIO</name>
<evidence type="ECO:0000313" key="11">
    <source>
        <dbReference type="EMBL" id="AWN22396.1"/>
    </source>
</evidence>
<comment type="function">
    <text evidence="10">Channel that opens in response to stretch forces in the membrane lipid bilayer. May participate in the regulation of osmotic pressure changes within the cell.</text>
</comment>
<evidence type="ECO:0000256" key="8">
    <source>
        <dbReference type="ARBA" id="ARBA00023136"/>
    </source>
</evidence>
<evidence type="ECO:0000256" key="4">
    <source>
        <dbReference type="ARBA" id="ARBA00022475"/>
    </source>
</evidence>
<evidence type="ECO:0000256" key="5">
    <source>
        <dbReference type="ARBA" id="ARBA00022692"/>
    </source>
</evidence>
<evidence type="ECO:0000256" key="7">
    <source>
        <dbReference type="ARBA" id="ARBA00023065"/>
    </source>
</evidence>
<proteinExistence type="inferred from homology"/>
<dbReference type="EMBL" id="CP029494">
    <property type="protein sequence ID" value="AWN22396.1"/>
    <property type="molecule type" value="Genomic_DNA"/>
</dbReference>
<evidence type="ECO:0000256" key="10">
    <source>
        <dbReference type="HAMAP-Rule" id="MF_00115"/>
    </source>
</evidence>
<evidence type="ECO:0000313" key="12">
    <source>
        <dbReference type="Proteomes" id="UP000245368"/>
    </source>
</evidence>
<dbReference type="SUPFAM" id="SSF81330">
    <property type="entry name" value="Gated mechanosensitive channel"/>
    <property type="match status" value="1"/>
</dbReference>
<dbReference type="InterPro" id="IPR019823">
    <property type="entry name" value="Mechanosensitive_channel_CS"/>
</dbReference>
<evidence type="ECO:0000256" key="2">
    <source>
        <dbReference type="ARBA" id="ARBA00007254"/>
    </source>
</evidence>
<dbReference type="KEGG" id="dez:DKM44_03400"/>
<dbReference type="OrthoDB" id="9810350at2"/>
<evidence type="ECO:0000256" key="3">
    <source>
        <dbReference type="ARBA" id="ARBA00022448"/>
    </source>
</evidence>
<keyword evidence="3 10" id="KW-0813">Transport</keyword>
<evidence type="ECO:0000256" key="6">
    <source>
        <dbReference type="ARBA" id="ARBA00022989"/>
    </source>
</evidence>